<evidence type="ECO:0000256" key="2">
    <source>
        <dbReference type="ARBA" id="ARBA00005275"/>
    </source>
</evidence>
<proteinExistence type="inferred from homology"/>
<feature type="transmembrane region" description="Helical" evidence="8">
    <location>
        <begin position="373"/>
        <end position="396"/>
    </location>
</feature>
<evidence type="ECO:0000256" key="4">
    <source>
        <dbReference type="ARBA" id="ARBA00022475"/>
    </source>
</evidence>
<feature type="transmembrane region" description="Helical" evidence="8">
    <location>
        <begin position="192"/>
        <end position="214"/>
    </location>
</feature>
<name>A0A8E0SWI9_PLESH</name>
<keyword evidence="4" id="KW-1003">Cell membrane</keyword>
<dbReference type="GO" id="GO:0005886">
    <property type="term" value="C:plasma membrane"/>
    <property type="evidence" value="ECO:0007669"/>
    <property type="project" value="UniProtKB-SubCell"/>
</dbReference>
<evidence type="ECO:0000313" key="10">
    <source>
        <dbReference type="Proteomes" id="UP000664658"/>
    </source>
</evidence>
<dbReference type="InterPro" id="IPR004669">
    <property type="entry name" value="C4_dicarb_anaerob_car"/>
</dbReference>
<organism evidence="9 10">
    <name type="scientific">Plesiomonas shigelloides</name>
    <name type="common">Aeromonas shigelloides</name>
    <dbReference type="NCBI Taxonomy" id="703"/>
    <lineage>
        <taxon>Bacteria</taxon>
        <taxon>Pseudomonadati</taxon>
        <taxon>Pseudomonadota</taxon>
        <taxon>Gammaproteobacteria</taxon>
        <taxon>Enterobacterales</taxon>
        <taxon>Enterobacteriaceae</taxon>
        <taxon>Plesiomonas</taxon>
    </lineage>
</organism>
<feature type="transmembrane region" description="Helical" evidence="8">
    <location>
        <begin position="244"/>
        <end position="265"/>
    </location>
</feature>
<evidence type="ECO:0000256" key="6">
    <source>
        <dbReference type="ARBA" id="ARBA00022989"/>
    </source>
</evidence>
<evidence type="ECO:0000256" key="3">
    <source>
        <dbReference type="ARBA" id="ARBA00022448"/>
    </source>
</evidence>
<gene>
    <name evidence="9" type="primary">dcuC</name>
    <name evidence="9" type="ORF">J2R62_00995</name>
</gene>
<protein>
    <submittedName>
        <fullName evidence="9">C4-dicarboxylate transporter DcuC</fullName>
    </submittedName>
</protein>
<keyword evidence="3" id="KW-0813">Transport</keyword>
<sequence length="453" mass="47837">MVALISLVVILVTGYLIVKKYNPQMVLFIAGIVLLASAILLGVGTPLPEAKSSGSVWLDIFTYIKGMMGSTVADLGLIIMAVGGFAKYMDHIGASRALVAISTRPLSVIRNPYLVMAMGYILGQLLNIFIPSAAGLGLLLMVTMYPIMTSLGVSRMSAAAIIATTACLDLGPASGNVNLAAKIADMPVTEYFLSYQGPVAIASMITIAVLHMVVQRWFDLREAKNPVAYEATEEDTKELVTPPLWYALFPMIPLVLIFTFSKMVITTVKIDVVTAMLISFAVAMAVESIRFGGKKVFKDILVFFDAMGKAFARVVSLIIAGQTLAHGLKAIGILDMVIHGAIASNISPVYLVVLMVIIITVAAFLMGSGNAPFFSFAAMVPDIAAKVGISSASMLLPMQLAAGLGRTISPITGVIVAVAGAAGVSPFDLVKRTAIPMLGALLVSTVYSLVFYV</sequence>
<feature type="transmembrane region" description="Helical" evidence="8">
    <location>
        <begin position="67"/>
        <end position="86"/>
    </location>
</feature>
<dbReference type="Proteomes" id="UP000664658">
    <property type="component" value="Unassembled WGS sequence"/>
</dbReference>
<evidence type="ECO:0000256" key="5">
    <source>
        <dbReference type="ARBA" id="ARBA00022692"/>
    </source>
</evidence>
<keyword evidence="7 8" id="KW-0472">Membrane</keyword>
<dbReference type="AlphaFoldDB" id="A0A8E0SWI9"/>
<evidence type="ECO:0000256" key="7">
    <source>
        <dbReference type="ARBA" id="ARBA00023136"/>
    </source>
</evidence>
<dbReference type="NCBIfam" id="TIGR00771">
    <property type="entry name" value="DcuC"/>
    <property type="match status" value="1"/>
</dbReference>
<feature type="transmembrane region" description="Helical" evidence="8">
    <location>
        <begin position="349"/>
        <end position="367"/>
    </location>
</feature>
<dbReference type="Pfam" id="PF03606">
    <property type="entry name" value="DcuC"/>
    <property type="match status" value="1"/>
</dbReference>
<evidence type="ECO:0000256" key="8">
    <source>
        <dbReference type="SAM" id="Phobius"/>
    </source>
</evidence>
<feature type="transmembrane region" description="Helical" evidence="8">
    <location>
        <begin position="433"/>
        <end position="452"/>
    </location>
</feature>
<dbReference type="GO" id="GO:0015556">
    <property type="term" value="F:C4-dicarboxylate transmembrane transporter activity"/>
    <property type="evidence" value="ECO:0007669"/>
    <property type="project" value="InterPro"/>
</dbReference>
<feature type="transmembrane region" description="Helical" evidence="8">
    <location>
        <begin position="26"/>
        <end position="47"/>
    </location>
</feature>
<comment type="similarity">
    <text evidence="2">Belongs to the DcuC/DcuD transporter (TC 2.A.61) family.</text>
</comment>
<feature type="transmembrane region" description="Helical" evidence="8">
    <location>
        <begin position="310"/>
        <end position="328"/>
    </location>
</feature>
<dbReference type="PANTHER" id="PTHR42002">
    <property type="entry name" value="ANAEROBIC C4-DICARBOXYLATE TRANSPORTER DCUC-RELATED"/>
    <property type="match status" value="1"/>
</dbReference>
<dbReference type="EMBL" id="JAFNAA010000001">
    <property type="protein sequence ID" value="MBO1106810.1"/>
    <property type="molecule type" value="Genomic_DNA"/>
</dbReference>
<feature type="transmembrane region" description="Helical" evidence="8">
    <location>
        <begin position="121"/>
        <end position="147"/>
    </location>
</feature>
<keyword evidence="5 8" id="KW-0812">Transmembrane</keyword>
<evidence type="ECO:0000256" key="1">
    <source>
        <dbReference type="ARBA" id="ARBA00004651"/>
    </source>
</evidence>
<reference evidence="9" key="1">
    <citation type="submission" date="2021-03" db="EMBL/GenBank/DDBJ databases">
        <title>Plesiomonas shigelloides zfcc0051, isolated from zebrafish feces.</title>
        <authorList>
            <person name="Vanderhoek Z."/>
            <person name="Gaulke C."/>
        </authorList>
    </citation>
    <scope>NUCLEOTIDE SEQUENCE</scope>
    <source>
        <strain evidence="9">Zfcc0051</strain>
    </source>
</reference>
<accession>A0A8E0SWI9</accession>
<keyword evidence="6 8" id="KW-1133">Transmembrane helix</keyword>
<dbReference type="InterPro" id="IPR018385">
    <property type="entry name" value="C4_dicarb_anaerob_car-like"/>
</dbReference>
<dbReference type="PANTHER" id="PTHR42002:SF2">
    <property type="entry name" value="ANAEROBIC C4-DICARBOXYLATE TRANSPORTER DCUC-RELATED"/>
    <property type="match status" value="1"/>
</dbReference>
<comment type="caution">
    <text evidence="9">The sequence shown here is derived from an EMBL/GenBank/DDBJ whole genome shotgun (WGS) entry which is preliminary data.</text>
</comment>
<feature type="transmembrane region" description="Helical" evidence="8">
    <location>
        <begin position="408"/>
        <end position="427"/>
    </location>
</feature>
<dbReference type="KEGG" id="pshi:SAMEA2665130_0910"/>
<evidence type="ECO:0000313" key="9">
    <source>
        <dbReference type="EMBL" id="MBO1106810.1"/>
    </source>
</evidence>
<dbReference type="RefSeq" id="WP_010862145.1">
    <property type="nucleotide sequence ID" value="NZ_CP050969.1"/>
</dbReference>
<dbReference type="GeneID" id="69705773"/>
<feature type="transmembrane region" description="Helical" evidence="8">
    <location>
        <begin position="272"/>
        <end position="290"/>
    </location>
</feature>
<comment type="subcellular location">
    <subcellularLocation>
        <location evidence="1">Cell membrane</location>
        <topology evidence="1">Multi-pass membrane protein</topology>
    </subcellularLocation>
</comment>
<dbReference type="NCBIfam" id="NF037994">
    <property type="entry name" value="DcuC_1"/>
    <property type="match status" value="1"/>
</dbReference>